<comment type="caution">
    <text evidence="1">The sequence shown here is derived from an EMBL/GenBank/DDBJ whole genome shotgun (WGS) entry which is preliminary data.</text>
</comment>
<organism evidence="1 2">
    <name type="scientific">Xenorhabdus anantnagensis</name>
    <dbReference type="NCBI Taxonomy" id="3025875"/>
    <lineage>
        <taxon>Bacteria</taxon>
        <taxon>Pseudomonadati</taxon>
        <taxon>Pseudomonadota</taxon>
        <taxon>Gammaproteobacteria</taxon>
        <taxon>Enterobacterales</taxon>
        <taxon>Morganellaceae</taxon>
        <taxon>Xenorhabdus</taxon>
    </lineage>
</organism>
<evidence type="ECO:0000313" key="2">
    <source>
        <dbReference type="Proteomes" id="UP001220225"/>
    </source>
</evidence>
<reference evidence="1 2" key="1">
    <citation type="submission" date="2023-02" db="EMBL/GenBank/DDBJ databases">
        <title>Entomopathogenic bacteria.</title>
        <authorList>
            <person name="Machado R.A."/>
        </authorList>
    </citation>
    <scope>NUCLEOTIDE SEQUENCE [LARGE SCALE GENOMIC DNA]</scope>
    <source>
        <strain evidence="1 2">XENO-2</strain>
    </source>
</reference>
<keyword evidence="2" id="KW-1185">Reference proteome</keyword>
<dbReference type="RefSeq" id="WP_273575286.1">
    <property type="nucleotide sequence ID" value="NZ_JAQRFN010000007.1"/>
</dbReference>
<dbReference type="EMBL" id="JAQRFN010000007">
    <property type="protein sequence ID" value="MDC9596687.1"/>
    <property type="molecule type" value="Genomic_DNA"/>
</dbReference>
<evidence type="ECO:0000313" key="1">
    <source>
        <dbReference type="EMBL" id="MDC9596687.1"/>
    </source>
</evidence>
<protein>
    <submittedName>
        <fullName evidence="1">Uncharacterized protein</fullName>
    </submittedName>
</protein>
<gene>
    <name evidence="1" type="ORF">PSI14_07335</name>
</gene>
<dbReference type="Proteomes" id="UP001220225">
    <property type="component" value="Unassembled WGS sequence"/>
</dbReference>
<sequence length="67" mass="7637">MMDVTINRNNISADELSSVLDCCRLKFHKLMPDQALIPSPYATLPEVFPIKTSLKSDKFVMDYHGHI</sequence>
<proteinExistence type="predicted"/>
<accession>A0ABT5LQJ0</accession>
<name>A0ABT5LQJ0_9GAMM</name>